<evidence type="ECO:0000313" key="2">
    <source>
        <dbReference type="Proteomes" id="UP000470772"/>
    </source>
</evidence>
<gene>
    <name evidence="1" type="ORF">GC250_02915</name>
</gene>
<dbReference type="Proteomes" id="UP000470772">
    <property type="component" value="Unassembled WGS sequence"/>
</dbReference>
<dbReference type="AlphaFoldDB" id="A0A6A9QJM4"/>
<keyword evidence="2" id="KW-1185">Reference proteome</keyword>
<organism evidence="1 2">
    <name type="scientific">Sulfuracidifex metallicus DSM 6482 = JCM 9184</name>
    <dbReference type="NCBI Taxonomy" id="523847"/>
    <lineage>
        <taxon>Archaea</taxon>
        <taxon>Thermoproteota</taxon>
        <taxon>Thermoprotei</taxon>
        <taxon>Sulfolobales</taxon>
        <taxon>Sulfolobaceae</taxon>
        <taxon>Sulfuracidifex</taxon>
    </lineage>
</organism>
<comment type="caution">
    <text evidence="1">The sequence shown here is derived from an EMBL/GenBank/DDBJ whole genome shotgun (WGS) entry which is preliminary data.</text>
</comment>
<dbReference type="EMBL" id="WGGD01000005">
    <property type="protein sequence ID" value="MUN28440.1"/>
    <property type="molecule type" value="Genomic_DNA"/>
</dbReference>
<reference evidence="1 2" key="1">
    <citation type="submission" date="2019-10" db="EMBL/GenBank/DDBJ databases">
        <title>Sequencing and Assembly of Multiple Reported Metal-Biooxidizing Members of the Extremely Thermoacidophilic Archaeal Family Sulfolobaceae.</title>
        <authorList>
            <person name="Counts J.A."/>
            <person name="Kelly R.M."/>
        </authorList>
    </citation>
    <scope>NUCLEOTIDE SEQUENCE [LARGE SCALE GENOMIC DNA]</scope>
    <source>
        <strain evidence="1 2">DSM 6482</strain>
    </source>
</reference>
<evidence type="ECO:0000313" key="1">
    <source>
        <dbReference type="EMBL" id="MUN28440.1"/>
    </source>
</evidence>
<sequence length="113" mass="12494">MKVGNILVFLISALILFLINGGINGIHESYNQGLLQVSQETPKFTIVENYNGAYLAVNNTLAVPIKVALYGHQVKISPDESATIPINNSVFKTHEIRITLTIENLSILFIERV</sequence>
<protein>
    <submittedName>
        <fullName evidence="1">Uncharacterized protein</fullName>
    </submittedName>
</protein>
<accession>A0A6A9QJM4</accession>
<dbReference type="RefSeq" id="WP_054838031.1">
    <property type="nucleotide sequence ID" value="NZ_BBBY01000004.1"/>
</dbReference>
<proteinExistence type="predicted"/>
<name>A0A6A9QJM4_SULME</name>